<dbReference type="SUPFAM" id="SSF81321">
    <property type="entry name" value="Family A G protein-coupled receptor-like"/>
    <property type="match status" value="1"/>
</dbReference>
<feature type="transmembrane region" description="Helical" evidence="5">
    <location>
        <begin position="44"/>
        <end position="68"/>
    </location>
</feature>
<feature type="transmembrane region" description="Helical" evidence="5">
    <location>
        <begin position="6"/>
        <end position="23"/>
    </location>
</feature>
<feature type="domain" description="G-protein coupled receptors family 1 profile" evidence="6">
    <location>
        <begin position="1"/>
        <end position="104"/>
    </location>
</feature>
<keyword evidence="4 5" id="KW-0472">Membrane</keyword>
<dbReference type="InterPro" id="IPR017452">
    <property type="entry name" value="GPCR_Rhodpsn_7TM"/>
</dbReference>
<evidence type="ECO:0000256" key="1">
    <source>
        <dbReference type="ARBA" id="ARBA00004370"/>
    </source>
</evidence>
<comment type="caution">
    <text evidence="7">The sequence shown here is derived from an EMBL/GenBank/DDBJ whole genome shotgun (WGS) entry which is preliminary data.</text>
</comment>
<dbReference type="InterPro" id="IPR052954">
    <property type="entry name" value="GPCR-Ligand_Int"/>
</dbReference>
<gene>
    <name evidence="7" type="ORF">EGW08_020140</name>
</gene>
<dbReference type="STRING" id="188477.A0A3S1AZA6"/>
<keyword evidence="3 5" id="KW-1133">Transmembrane helix</keyword>
<dbReference type="AlphaFoldDB" id="A0A3S1AZA6"/>
<keyword evidence="2 5" id="KW-0812">Transmembrane</keyword>
<dbReference type="InterPro" id="IPR019427">
    <property type="entry name" value="7TM_GPCR_serpentine_rcpt_Srw"/>
</dbReference>
<sequence>MYFTVPFVILLVFNILLVVALKKSKANGPATNDIQNRTKRERRLTVMVLCMTGMFFLCELFPAVSFILTTGMTNYNQCSLACNRFSAVADTMTILNAAINFAIYCATGRKFREVFKQVFCTRLCCVDLHASHGNSNSSSSDRRR</sequence>
<dbReference type="GO" id="GO:0016020">
    <property type="term" value="C:membrane"/>
    <property type="evidence" value="ECO:0007669"/>
    <property type="project" value="UniProtKB-SubCell"/>
</dbReference>
<evidence type="ECO:0000256" key="2">
    <source>
        <dbReference type="ARBA" id="ARBA00022692"/>
    </source>
</evidence>
<dbReference type="GO" id="GO:0008528">
    <property type="term" value="F:G protein-coupled peptide receptor activity"/>
    <property type="evidence" value="ECO:0007669"/>
    <property type="project" value="InterPro"/>
</dbReference>
<reference evidence="7 8" key="1">
    <citation type="submission" date="2019-01" db="EMBL/GenBank/DDBJ databases">
        <title>A draft genome assembly of the solar-powered sea slug Elysia chlorotica.</title>
        <authorList>
            <person name="Cai H."/>
            <person name="Li Q."/>
            <person name="Fang X."/>
            <person name="Li J."/>
            <person name="Curtis N.E."/>
            <person name="Altenburger A."/>
            <person name="Shibata T."/>
            <person name="Feng M."/>
            <person name="Maeda T."/>
            <person name="Schwartz J.A."/>
            <person name="Shigenobu S."/>
            <person name="Lundholm N."/>
            <person name="Nishiyama T."/>
            <person name="Yang H."/>
            <person name="Hasebe M."/>
            <person name="Li S."/>
            <person name="Pierce S.K."/>
            <person name="Wang J."/>
        </authorList>
    </citation>
    <scope>NUCLEOTIDE SEQUENCE [LARGE SCALE GENOMIC DNA]</scope>
    <source>
        <strain evidence="7">EC2010</strain>
        <tissue evidence="7">Whole organism of an adult</tissue>
    </source>
</reference>
<dbReference type="PANTHER" id="PTHR46641">
    <property type="entry name" value="FMRFAMIDE RECEPTOR-RELATED"/>
    <property type="match status" value="1"/>
</dbReference>
<protein>
    <recommendedName>
        <fullName evidence="6">G-protein coupled receptors family 1 profile domain-containing protein</fullName>
    </recommendedName>
</protein>
<dbReference type="Pfam" id="PF10324">
    <property type="entry name" value="7TM_GPCR_Srw"/>
    <property type="match status" value="1"/>
</dbReference>
<dbReference type="EMBL" id="RQTK01001114">
    <property type="protein sequence ID" value="RUS72095.1"/>
    <property type="molecule type" value="Genomic_DNA"/>
</dbReference>
<name>A0A3S1AZA6_ELYCH</name>
<dbReference type="OrthoDB" id="6151708at2759"/>
<evidence type="ECO:0000256" key="5">
    <source>
        <dbReference type="SAM" id="Phobius"/>
    </source>
</evidence>
<accession>A0A3S1AZA6</accession>
<dbReference type="Proteomes" id="UP000271974">
    <property type="component" value="Unassembled WGS sequence"/>
</dbReference>
<evidence type="ECO:0000259" key="6">
    <source>
        <dbReference type="PROSITE" id="PS50262"/>
    </source>
</evidence>
<dbReference type="Gene3D" id="1.20.1070.10">
    <property type="entry name" value="Rhodopsin 7-helix transmembrane proteins"/>
    <property type="match status" value="1"/>
</dbReference>
<dbReference type="PANTHER" id="PTHR46641:SF2">
    <property type="entry name" value="FMRFAMIDE RECEPTOR"/>
    <property type="match status" value="1"/>
</dbReference>
<comment type="subcellular location">
    <subcellularLocation>
        <location evidence="1">Membrane</location>
    </subcellularLocation>
</comment>
<dbReference type="InterPro" id="IPR000276">
    <property type="entry name" value="GPCR_Rhodpsn"/>
</dbReference>
<evidence type="ECO:0000256" key="4">
    <source>
        <dbReference type="ARBA" id="ARBA00023136"/>
    </source>
</evidence>
<feature type="non-terminal residue" evidence="7">
    <location>
        <position position="144"/>
    </location>
</feature>
<feature type="transmembrane region" description="Helical" evidence="5">
    <location>
        <begin position="88"/>
        <end position="107"/>
    </location>
</feature>
<evidence type="ECO:0000313" key="7">
    <source>
        <dbReference type="EMBL" id="RUS72095.1"/>
    </source>
</evidence>
<proteinExistence type="predicted"/>
<dbReference type="PROSITE" id="PS50262">
    <property type="entry name" value="G_PROTEIN_RECEP_F1_2"/>
    <property type="match status" value="1"/>
</dbReference>
<dbReference type="PROSITE" id="PS00237">
    <property type="entry name" value="G_PROTEIN_RECEP_F1_1"/>
    <property type="match status" value="1"/>
</dbReference>
<organism evidence="7 8">
    <name type="scientific">Elysia chlorotica</name>
    <name type="common">Eastern emerald elysia</name>
    <name type="synonym">Sea slug</name>
    <dbReference type="NCBI Taxonomy" id="188477"/>
    <lineage>
        <taxon>Eukaryota</taxon>
        <taxon>Metazoa</taxon>
        <taxon>Spiralia</taxon>
        <taxon>Lophotrochozoa</taxon>
        <taxon>Mollusca</taxon>
        <taxon>Gastropoda</taxon>
        <taxon>Heterobranchia</taxon>
        <taxon>Euthyneura</taxon>
        <taxon>Panpulmonata</taxon>
        <taxon>Sacoglossa</taxon>
        <taxon>Placobranchoidea</taxon>
        <taxon>Plakobranchidae</taxon>
        <taxon>Elysia</taxon>
    </lineage>
</organism>
<evidence type="ECO:0000256" key="3">
    <source>
        <dbReference type="ARBA" id="ARBA00022989"/>
    </source>
</evidence>
<keyword evidence="8" id="KW-1185">Reference proteome</keyword>
<evidence type="ECO:0000313" key="8">
    <source>
        <dbReference type="Proteomes" id="UP000271974"/>
    </source>
</evidence>